<dbReference type="SUPFAM" id="SSF49899">
    <property type="entry name" value="Concanavalin A-like lectins/glucanases"/>
    <property type="match status" value="1"/>
</dbReference>
<accession>A0ABP4H4M8</accession>
<comment type="caution">
    <text evidence="4">The sequence shown here is derived from an EMBL/GenBank/DDBJ whole genome shotgun (WGS) entry which is preliminary data.</text>
</comment>
<sequence length="317" mass="35407">MLAAAGTAAGLTPVVPGSAFGYSRATFGYSRPSASPDGADPPPGHRWAPHFEDQFGTIDRSLWYRYHNTYGWANQTEDYLRPENLRADGTLRVFTEREHYRDKDFTSGFLSTARRGPQGSPEPARDTFFPRAGFFEMRGKVQHAQGMLHACWLRHRAGASIAEVDLMEVFHCAEPGNTRQTLHLDGSKNTFDVSTHIEEPDAEPDWHTWGVGIIPESDDVRFRFYTDGVLVGEHLATEPKFWHDFAQPDLWDLSINTHTGGPWVGHPDDPPGYSRYDGGFCLSGGEPPNCDSTGLRSPTFPVIYEVDYVRVWSLASG</sequence>
<comment type="similarity">
    <text evidence="1">Belongs to the glycosyl hydrolase 16 family.</text>
</comment>
<evidence type="ECO:0000259" key="3">
    <source>
        <dbReference type="PROSITE" id="PS51762"/>
    </source>
</evidence>
<organism evidence="4 5">
    <name type="scientific">Prauserella halophila</name>
    <dbReference type="NCBI Taxonomy" id="185641"/>
    <lineage>
        <taxon>Bacteria</taxon>
        <taxon>Bacillati</taxon>
        <taxon>Actinomycetota</taxon>
        <taxon>Actinomycetes</taxon>
        <taxon>Pseudonocardiales</taxon>
        <taxon>Pseudonocardiaceae</taxon>
        <taxon>Prauserella</taxon>
    </lineage>
</organism>
<dbReference type="PANTHER" id="PTHR10963">
    <property type="entry name" value="GLYCOSYL HYDROLASE-RELATED"/>
    <property type="match status" value="1"/>
</dbReference>
<feature type="domain" description="GH16" evidence="3">
    <location>
        <begin position="35"/>
        <end position="317"/>
    </location>
</feature>
<evidence type="ECO:0000256" key="2">
    <source>
        <dbReference type="SAM" id="MobiDB-lite"/>
    </source>
</evidence>
<dbReference type="InterPro" id="IPR000757">
    <property type="entry name" value="Beta-glucanase-like"/>
</dbReference>
<keyword evidence="5" id="KW-1185">Reference proteome</keyword>
<dbReference type="InterPro" id="IPR013320">
    <property type="entry name" value="ConA-like_dom_sf"/>
</dbReference>
<evidence type="ECO:0000313" key="4">
    <source>
        <dbReference type="EMBL" id="GAA1249781.1"/>
    </source>
</evidence>
<dbReference type="PANTHER" id="PTHR10963:SF55">
    <property type="entry name" value="GLYCOSIDE HYDROLASE FAMILY 16 PROTEIN"/>
    <property type="match status" value="1"/>
</dbReference>
<protein>
    <recommendedName>
        <fullName evidence="3">GH16 domain-containing protein</fullName>
    </recommendedName>
</protein>
<proteinExistence type="inferred from homology"/>
<dbReference type="EMBL" id="BAAALN010000018">
    <property type="protein sequence ID" value="GAA1249781.1"/>
    <property type="molecule type" value="Genomic_DNA"/>
</dbReference>
<evidence type="ECO:0000256" key="1">
    <source>
        <dbReference type="ARBA" id="ARBA00006865"/>
    </source>
</evidence>
<evidence type="ECO:0000313" key="5">
    <source>
        <dbReference type="Proteomes" id="UP001500653"/>
    </source>
</evidence>
<reference evidence="5" key="1">
    <citation type="journal article" date="2019" name="Int. J. Syst. Evol. Microbiol.">
        <title>The Global Catalogue of Microorganisms (GCM) 10K type strain sequencing project: providing services to taxonomists for standard genome sequencing and annotation.</title>
        <authorList>
            <consortium name="The Broad Institute Genomics Platform"/>
            <consortium name="The Broad Institute Genome Sequencing Center for Infectious Disease"/>
            <person name="Wu L."/>
            <person name="Ma J."/>
        </authorList>
    </citation>
    <scope>NUCLEOTIDE SEQUENCE [LARGE SCALE GENOMIC DNA]</scope>
    <source>
        <strain evidence="5">JCM 13023</strain>
    </source>
</reference>
<feature type="region of interest" description="Disordered" evidence="2">
    <location>
        <begin position="32"/>
        <end position="51"/>
    </location>
</feature>
<dbReference type="PROSITE" id="PS51762">
    <property type="entry name" value="GH16_2"/>
    <property type="match status" value="1"/>
</dbReference>
<dbReference type="Proteomes" id="UP001500653">
    <property type="component" value="Unassembled WGS sequence"/>
</dbReference>
<dbReference type="Gene3D" id="2.60.120.200">
    <property type="match status" value="1"/>
</dbReference>
<gene>
    <name evidence="4" type="ORF">GCM10009676_40400</name>
</gene>
<dbReference type="Pfam" id="PF00722">
    <property type="entry name" value="Glyco_hydro_16"/>
    <property type="match status" value="1"/>
</dbReference>
<name>A0ABP4H4M8_9PSEU</name>
<dbReference type="InterPro" id="IPR050546">
    <property type="entry name" value="Glycosyl_Hydrlase_16"/>
</dbReference>